<sequence length="41" mass="4660">MGTIPIHDEYTTPILFADEAMLHKKICTLGGKTQEFFSFDI</sequence>
<comment type="caution">
    <text evidence="1">The sequence shown here is derived from an EMBL/GenBank/DDBJ whole genome shotgun (WGS) entry which is preliminary data.</text>
</comment>
<evidence type="ECO:0000313" key="1">
    <source>
        <dbReference type="EMBL" id="MPN20315.1"/>
    </source>
</evidence>
<gene>
    <name evidence="1" type="ORF">SDC9_167693</name>
</gene>
<reference evidence="1" key="1">
    <citation type="submission" date="2019-08" db="EMBL/GenBank/DDBJ databases">
        <authorList>
            <person name="Kucharzyk K."/>
            <person name="Murdoch R.W."/>
            <person name="Higgins S."/>
            <person name="Loffler F."/>
        </authorList>
    </citation>
    <scope>NUCLEOTIDE SEQUENCE</scope>
</reference>
<name>A0A645G0Z8_9ZZZZ</name>
<organism evidence="1">
    <name type="scientific">bioreactor metagenome</name>
    <dbReference type="NCBI Taxonomy" id="1076179"/>
    <lineage>
        <taxon>unclassified sequences</taxon>
        <taxon>metagenomes</taxon>
        <taxon>ecological metagenomes</taxon>
    </lineage>
</organism>
<dbReference type="EMBL" id="VSSQ01068035">
    <property type="protein sequence ID" value="MPN20315.1"/>
    <property type="molecule type" value="Genomic_DNA"/>
</dbReference>
<accession>A0A645G0Z8</accession>
<proteinExistence type="predicted"/>
<protein>
    <submittedName>
        <fullName evidence="1">Uncharacterized protein</fullName>
    </submittedName>
</protein>
<dbReference type="AlphaFoldDB" id="A0A645G0Z8"/>